<dbReference type="PANTHER" id="PTHR43546">
    <property type="entry name" value="UPF0173 METAL-DEPENDENT HYDROLASE MJ1163-RELATED"/>
    <property type="match status" value="1"/>
</dbReference>
<keyword evidence="1 2" id="KW-0378">Hydrolase</keyword>
<dbReference type="STRING" id="1121421.SAMN02745123_00114"/>
<accession>A0A1M6NGB9</accession>
<dbReference type="InterPro" id="IPR050114">
    <property type="entry name" value="UPF0173_UPF0282_UlaG_hydrolase"/>
</dbReference>
<dbReference type="AlphaFoldDB" id="A0A1M6NGB9"/>
<gene>
    <name evidence="4" type="ORF">SAMN02745123_00114</name>
</gene>
<dbReference type="RefSeq" id="WP_072910332.1">
    <property type="nucleotide sequence ID" value="NZ_FRAR01000004.1"/>
</dbReference>
<dbReference type="OrthoDB" id="9789133at2"/>
<proteinExistence type="inferred from homology"/>
<sequence>MRITFLGHSAFLVEVNNITIVFDPFLTGNPVVPANVNITADYILVSHGHNDHSSDVLTLAKQSGGTVVAVFELANYCTRQGAKAHGMHIGGAHDFGPFQVKLTQALHGSSLGGDNGPAEYLGNPCGFLITANGKTLYHAGDTGLFGDMALLGRLHSIDLALLPIGDNFTMGPEDALEAVKMLQPGQVIPMHYNTFPLITQDPFAFKKVVEEQTTSRVCVLQPGETFDLT</sequence>
<dbReference type="GO" id="GO:0016787">
    <property type="term" value="F:hydrolase activity"/>
    <property type="evidence" value="ECO:0007669"/>
    <property type="project" value="UniProtKB-UniRule"/>
</dbReference>
<protein>
    <recommendedName>
        <fullName evidence="2">UPF0173 metal-dependent hydrolase SAMN02745123_00114</fullName>
    </recommendedName>
</protein>
<keyword evidence="5" id="KW-1185">Reference proteome</keyword>
<evidence type="ECO:0000256" key="1">
    <source>
        <dbReference type="ARBA" id="ARBA00022801"/>
    </source>
</evidence>
<name>A0A1M6NGB9_9FIRM</name>
<dbReference type="InterPro" id="IPR001279">
    <property type="entry name" value="Metallo-B-lactamas"/>
</dbReference>
<feature type="domain" description="Metallo-beta-lactamase" evidence="3">
    <location>
        <begin position="7"/>
        <end position="191"/>
    </location>
</feature>
<dbReference type="PANTHER" id="PTHR43546:SF3">
    <property type="entry name" value="UPF0173 METAL-DEPENDENT HYDROLASE MJ1163"/>
    <property type="match status" value="1"/>
</dbReference>
<reference evidence="5" key="1">
    <citation type="submission" date="2016-11" db="EMBL/GenBank/DDBJ databases">
        <authorList>
            <person name="Varghese N."/>
            <person name="Submissions S."/>
        </authorList>
    </citation>
    <scope>NUCLEOTIDE SEQUENCE [LARGE SCALE GENOMIC DNA]</scope>
    <source>
        <strain evidence="5">DSM 10349</strain>
    </source>
</reference>
<dbReference type="InterPro" id="IPR036866">
    <property type="entry name" value="RibonucZ/Hydroxyglut_hydro"/>
</dbReference>
<dbReference type="EMBL" id="FRAR01000004">
    <property type="protein sequence ID" value="SHJ94646.1"/>
    <property type="molecule type" value="Genomic_DNA"/>
</dbReference>
<dbReference type="SUPFAM" id="SSF56281">
    <property type="entry name" value="Metallo-hydrolase/oxidoreductase"/>
    <property type="match status" value="1"/>
</dbReference>
<dbReference type="HAMAP" id="MF_00457">
    <property type="entry name" value="UPF0173"/>
    <property type="match status" value="1"/>
</dbReference>
<dbReference type="Gene3D" id="3.60.15.10">
    <property type="entry name" value="Ribonuclease Z/Hydroxyacylglutathione hydrolase-like"/>
    <property type="match status" value="1"/>
</dbReference>
<dbReference type="NCBIfam" id="NF001911">
    <property type="entry name" value="PRK00685.1"/>
    <property type="match status" value="1"/>
</dbReference>
<evidence type="ECO:0000313" key="5">
    <source>
        <dbReference type="Proteomes" id="UP000183997"/>
    </source>
</evidence>
<evidence type="ECO:0000313" key="4">
    <source>
        <dbReference type="EMBL" id="SHJ94646.1"/>
    </source>
</evidence>
<dbReference type="Pfam" id="PF13483">
    <property type="entry name" value="Lactamase_B_3"/>
    <property type="match status" value="1"/>
</dbReference>
<dbReference type="Proteomes" id="UP000183997">
    <property type="component" value="Unassembled WGS sequence"/>
</dbReference>
<dbReference type="InterPro" id="IPR022877">
    <property type="entry name" value="UPF0173"/>
</dbReference>
<evidence type="ECO:0000256" key="2">
    <source>
        <dbReference type="HAMAP-Rule" id="MF_00457"/>
    </source>
</evidence>
<organism evidence="4 5">
    <name type="scientific">Desulforamulus aeronauticus DSM 10349</name>
    <dbReference type="NCBI Taxonomy" id="1121421"/>
    <lineage>
        <taxon>Bacteria</taxon>
        <taxon>Bacillati</taxon>
        <taxon>Bacillota</taxon>
        <taxon>Clostridia</taxon>
        <taxon>Eubacteriales</taxon>
        <taxon>Peptococcaceae</taxon>
        <taxon>Desulforamulus</taxon>
    </lineage>
</organism>
<evidence type="ECO:0000259" key="3">
    <source>
        <dbReference type="SMART" id="SM00849"/>
    </source>
</evidence>
<comment type="similarity">
    <text evidence="2">Belongs to the UPF0173 family.</text>
</comment>
<dbReference type="SMART" id="SM00849">
    <property type="entry name" value="Lactamase_B"/>
    <property type="match status" value="1"/>
</dbReference>